<sequence>MKLFIALDTKEYKLPKRVISVNLTWKHNTIQDWCDKVHLTSKDIVTGHSIGAAIALIVAEKNPPKELHLYSPSPIFTETVQLAGKSFLRLIGKKRYKEIGPIPTVTCAVTVYVGEFEIPAMKKTAEIIARKLHAKLVVVPGKRHGDVLSM</sequence>
<name>A0A1G1X572_9BACT</name>
<dbReference type="Proteomes" id="UP000177941">
    <property type="component" value="Unassembled WGS sequence"/>
</dbReference>
<comment type="caution">
    <text evidence="1">The sequence shown here is derived from an EMBL/GenBank/DDBJ whole genome shotgun (WGS) entry which is preliminary data.</text>
</comment>
<evidence type="ECO:0000313" key="1">
    <source>
        <dbReference type="EMBL" id="OGY35158.1"/>
    </source>
</evidence>
<evidence type="ECO:0000313" key="2">
    <source>
        <dbReference type="Proteomes" id="UP000177941"/>
    </source>
</evidence>
<gene>
    <name evidence="1" type="ORF">A3E36_00585</name>
</gene>
<reference evidence="1 2" key="1">
    <citation type="journal article" date="2016" name="Nat. Commun.">
        <title>Thousands of microbial genomes shed light on interconnected biogeochemical processes in an aquifer system.</title>
        <authorList>
            <person name="Anantharaman K."/>
            <person name="Brown C.T."/>
            <person name="Hug L.A."/>
            <person name="Sharon I."/>
            <person name="Castelle C.J."/>
            <person name="Probst A.J."/>
            <person name="Thomas B.C."/>
            <person name="Singh A."/>
            <person name="Wilkins M.J."/>
            <person name="Karaoz U."/>
            <person name="Brodie E.L."/>
            <person name="Williams K.H."/>
            <person name="Hubbard S.S."/>
            <person name="Banfield J.F."/>
        </authorList>
    </citation>
    <scope>NUCLEOTIDE SEQUENCE [LARGE SCALE GENOMIC DNA]</scope>
</reference>
<organism evidence="1 2">
    <name type="scientific">Candidatus Andersenbacteria bacterium RIFCSPHIGHO2_12_FULL_45_11b</name>
    <dbReference type="NCBI Taxonomy" id="1797282"/>
    <lineage>
        <taxon>Bacteria</taxon>
        <taxon>Candidatus Anderseniibacteriota</taxon>
    </lineage>
</organism>
<dbReference type="InterPro" id="IPR029058">
    <property type="entry name" value="AB_hydrolase_fold"/>
</dbReference>
<accession>A0A1G1X572</accession>
<protein>
    <recommendedName>
        <fullName evidence="3">Alpha/beta hydrolase</fullName>
    </recommendedName>
</protein>
<evidence type="ECO:0008006" key="3">
    <source>
        <dbReference type="Google" id="ProtNLM"/>
    </source>
</evidence>
<proteinExistence type="predicted"/>
<dbReference type="Gene3D" id="3.40.50.1820">
    <property type="entry name" value="alpha/beta hydrolase"/>
    <property type="match status" value="1"/>
</dbReference>
<dbReference type="SUPFAM" id="SSF53474">
    <property type="entry name" value="alpha/beta-Hydrolases"/>
    <property type="match status" value="1"/>
</dbReference>
<dbReference type="EMBL" id="MHHS01000051">
    <property type="protein sequence ID" value="OGY35158.1"/>
    <property type="molecule type" value="Genomic_DNA"/>
</dbReference>
<dbReference type="AlphaFoldDB" id="A0A1G1X572"/>